<dbReference type="Pfam" id="PF09234">
    <property type="entry name" value="DUF1963"/>
    <property type="match status" value="1"/>
</dbReference>
<evidence type="ECO:0000313" key="1">
    <source>
        <dbReference type="EMBL" id="OAB41318.1"/>
    </source>
</evidence>
<dbReference type="STRING" id="494026.PGLA_16040"/>
<dbReference type="InterPro" id="IPR035948">
    <property type="entry name" value="YwqG-like_sf"/>
</dbReference>
<keyword evidence="2" id="KW-1185">Reference proteome</keyword>
<dbReference type="PANTHER" id="PTHR36436">
    <property type="entry name" value="SLL5081 PROTEIN"/>
    <property type="match status" value="1"/>
</dbReference>
<name>A0A162K689_9BACL</name>
<dbReference type="SUPFAM" id="SSF103032">
    <property type="entry name" value="Hypothetical protein YwqG"/>
    <property type="match status" value="1"/>
</dbReference>
<dbReference type="RefSeq" id="WP_068534492.1">
    <property type="nucleotide sequence ID" value="NZ_LVJH01000029.1"/>
</dbReference>
<dbReference type="OrthoDB" id="8856529at2"/>
<reference evidence="1 2" key="1">
    <citation type="submission" date="2016-03" db="EMBL/GenBank/DDBJ databases">
        <title>Draft genome sequence of Paenibacillus glacialis DSM 22343.</title>
        <authorList>
            <person name="Shin S.-K."/>
            <person name="Yi H."/>
        </authorList>
    </citation>
    <scope>NUCLEOTIDE SEQUENCE [LARGE SCALE GENOMIC DNA]</scope>
    <source>
        <strain evidence="1 2">DSM 22343</strain>
    </source>
</reference>
<dbReference type="EMBL" id="LVJH01000029">
    <property type="protein sequence ID" value="OAB41318.1"/>
    <property type="molecule type" value="Genomic_DNA"/>
</dbReference>
<dbReference type="Gene3D" id="2.30.320.10">
    <property type="entry name" value="YwqG-like"/>
    <property type="match status" value="1"/>
</dbReference>
<accession>A0A162K689</accession>
<dbReference type="InterPro" id="IPR015315">
    <property type="entry name" value="DUF1963"/>
</dbReference>
<dbReference type="Proteomes" id="UP000076967">
    <property type="component" value="Unassembled WGS sequence"/>
</dbReference>
<dbReference type="AlphaFoldDB" id="A0A162K689"/>
<protein>
    <recommendedName>
        <fullName evidence="3">DUF1963 domain-containing protein</fullName>
    </recommendedName>
</protein>
<evidence type="ECO:0008006" key="3">
    <source>
        <dbReference type="Google" id="ProtNLM"/>
    </source>
</evidence>
<dbReference type="PANTHER" id="PTHR36436:SF6">
    <property type="entry name" value="SLL5081 PROTEIN"/>
    <property type="match status" value="1"/>
</dbReference>
<organism evidence="1 2">
    <name type="scientific">Paenibacillus glacialis</name>
    <dbReference type="NCBI Taxonomy" id="494026"/>
    <lineage>
        <taxon>Bacteria</taxon>
        <taxon>Bacillati</taxon>
        <taxon>Bacillota</taxon>
        <taxon>Bacilli</taxon>
        <taxon>Bacillales</taxon>
        <taxon>Paenibacillaceae</taxon>
        <taxon>Paenibacillus</taxon>
    </lineage>
</organism>
<sequence>MFETMNFPKELVPFKEKFERSIKPTIRIVTEKRQTRLQESKFGGNPYLPKNFEYPLDSRGLPLILLAQFNFEEMPQIKPFPQIGILQFYISQKEHLGVNYKDQIVQKDFKVLYFDEIMDNESDLISDFKFIKYNKEFPIQAECSLKFSMVNECINTTDELAFNKIFNKEPIDFFEDEELFEDADDIEKYFNYFASFAQGHKIGGYPYFIHNDPRYYDNRYESFDTLLLQIDTDESETVRYGMRGGVANFLINEQDLANSDFSRVMYHWRD</sequence>
<comment type="caution">
    <text evidence="1">The sequence shown here is derived from an EMBL/GenBank/DDBJ whole genome shotgun (WGS) entry which is preliminary data.</text>
</comment>
<gene>
    <name evidence="1" type="ORF">PGLA_16040</name>
</gene>
<proteinExistence type="predicted"/>
<evidence type="ECO:0000313" key="2">
    <source>
        <dbReference type="Proteomes" id="UP000076967"/>
    </source>
</evidence>